<dbReference type="Pfam" id="PF01546">
    <property type="entry name" value="Peptidase_M20"/>
    <property type="match status" value="1"/>
</dbReference>
<protein>
    <submittedName>
        <fullName evidence="9">Allantoate amidohydrolase</fullName>
    </submittedName>
</protein>
<dbReference type="Proteomes" id="UP000460751">
    <property type="component" value="Unassembled WGS sequence"/>
</dbReference>
<feature type="binding site" evidence="7">
    <location>
        <position position="96"/>
    </location>
    <ligand>
        <name>Zn(2+)</name>
        <dbReference type="ChEBI" id="CHEBI:29105"/>
        <label>1</label>
    </ligand>
</feature>
<comment type="caution">
    <text evidence="9">The sequence shown here is derived from an EMBL/GenBank/DDBJ whole genome shotgun (WGS) entry which is preliminary data.</text>
</comment>
<keyword evidence="6" id="KW-0464">Manganese</keyword>
<proteinExistence type="inferred from homology"/>
<dbReference type="GO" id="GO:0046872">
    <property type="term" value="F:metal ion binding"/>
    <property type="evidence" value="ECO:0007669"/>
    <property type="project" value="UniProtKB-KW"/>
</dbReference>
<dbReference type="Gene3D" id="3.40.630.10">
    <property type="entry name" value="Zn peptidases"/>
    <property type="match status" value="1"/>
</dbReference>
<dbReference type="PANTHER" id="PTHR32494">
    <property type="entry name" value="ALLANTOATE DEIMINASE-RELATED"/>
    <property type="match status" value="1"/>
</dbReference>
<accession>A0A9X5B616</accession>
<evidence type="ECO:0000256" key="5">
    <source>
        <dbReference type="ARBA" id="ARBA00022801"/>
    </source>
</evidence>
<dbReference type="GO" id="GO:0016813">
    <property type="term" value="F:hydrolase activity, acting on carbon-nitrogen (but not peptide) bonds, in linear amidines"/>
    <property type="evidence" value="ECO:0007669"/>
    <property type="project" value="InterPro"/>
</dbReference>
<dbReference type="EMBL" id="WMEX01000008">
    <property type="protein sequence ID" value="MYL27925.1"/>
    <property type="molecule type" value="Genomic_DNA"/>
</dbReference>
<dbReference type="CDD" id="cd03884">
    <property type="entry name" value="M20_bAS"/>
    <property type="match status" value="1"/>
</dbReference>
<dbReference type="AlphaFoldDB" id="A0A9X5B616"/>
<evidence type="ECO:0000256" key="2">
    <source>
        <dbReference type="ARBA" id="ARBA00006153"/>
    </source>
</evidence>
<feature type="binding site" evidence="8">
    <location>
        <position position="220"/>
    </location>
    <ligand>
        <name>allantoate</name>
        <dbReference type="ChEBI" id="CHEBI:17536"/>
    </ligand>
</feature>
<feature type="binding site" evidence="7">
    <location>
        <position position="385"/>
    </location>
    <ligand>
        <name>Zn(2+)</name>
        <dbReference type="ChEBI" id="CHEBI:29105"/>
        <label>2</label>
    </ligand>
</feature>
<dbReference type="SUPFAM" id="SSF55031">
    <property type="entry name" value="Bacterial exopeptidase dimerisation domain"/>
    <property type="match status" value="1"/>
</dbReference>
<dbReference type="OrthoDB" id="9808195at2"/>
<evidence type="ECO:0000256" key="4">
    <source>
        <dbReference type="ARBA" id="ARBA00022723"/>
    </source>
</evidence>
<dbReference type="PIRSF" id="PIRSF001235">
    <property type="entry name" value="Amidase_carbamoylase"/>
    <property type="match status" value="1"/>
</dbReference>
<feature type="binding site" evidence="8">
    <location>
        <position position="291"/>
    </location>
    <ligand>
        <name>allantoate</name>
        <dbReference type="ChEBI" id="CHEBI:17536"/>
    </ligand>
</feature>
<keyword evidence="5" id="KW-0378">Hydrolase</keyword>
<feature type="binding site" evidence="7">
    <location>
        <position position="96"/>
    </location>
    <ligand>
        <name>Zn(2+)</name>
        <dbReference type="ChEBI" id="CHEBI:29105"/>
        <label>2</label>
    </ligand>
</feature>
<comment type="subunit">
    <text evidence="3">Homodimer.</text>
</comment>
<dbReference type="Gene3D" id="3.30.70.360">
    <property type="match status" value="1"/>
</dbReference>
<evidence type="ECO:0000256" key="6">
    <source>
        <dbReference type="ARBA" id="ARBA00023211"/>
    </source>
</evidence>
<name>A0A9X5B616_9GAMM</name>
<dbReference type="InterPro" id="IPR002933">
    <property type="entry name" value="Peptidase_M20"/>
</dbReference>
<comment type="cofactor">
    <cofactor evidence="1">
        <name>Mn(2+)</name>
        <dbReference type="ChEBI" id="CHEBI:29035"/>
    </cofactor>
</comment>
<evidence type="ECO:0000256" key="1">
    <source>
        <dbReference type="ARBA" id="ARBA00001936"/>
    </source>
</evidence>
<keyword evidence="7" id="KW-0862">Zinc</keyword>
<keyword evidence="4 7" id="KW-0479">Metal-binding</keyword>
<dbReference type="RefSeq" id="WP_160899461.1">
    <property type="nucleotide sequence ID" value="NZ_WMEX01000008.1"/>
</dbReference>
<reference evidence="9 10" key="1">
    <citation type="submission" date="2019-11" db="EMBL/GenBank/DDBJ databases">
        <title>Genome sequences of 17 halophilic strains isolated from different environments.</title>
        <authorList>
            <person name="Furrow R.E."/>
        </authorList>
    </citation>
    <scope>NUCLEOTIDE SEQUENCE [LARGE SCALE GENOMIC DNA]</scope>
    <source>
        <strain evidence="9 10">22507_15_FS</strain>
    </source>
</reference>
<comment type="similarity">
    <text evidence="2">Belongs to the peptidase M20 family.</text>
</comment>
<feature type="binding site" evidence="7">
    <location>
        <position position="85"/>
    </location>
    <ligand>
        <name>Zn(2+)</name>
        <dbReference type="ChEBI" id="CHEBI:29105"/>
        <label>1</label>
    </ligand>
</feature>
<dbReference type="InterPro" id="IPR036264">
    <property type="entry name" value="Bact_exopeptidase_dim_dom"/>
</dbReference>
<organism evidence="9 10">
    <name type="scientific">Vreelandella halophila</name>
    <dbReference type="NCBI Taxonomy" id="86177"/>
    <lineage>
        <taxon>Bacteria</taxon>
        <taxon>Pseudomonadati</taxon>
        <taxon>Pseudomonadota</taxon>
        <taxon>Gammaproteobacteria</taxon>
        <taxon>Oceanospirillales</taxon>
        <taxon>Halomonadaceae</taxon>
        <taxon>Vreelandella</taxon>
    </lineage>
</organism>
<evidence type="ECO:0000256" key="7">
    <source>
        <dbReference type="PIRSR" id="PIRSR001235-1"/>
    </source>
</evidence>
<dbReference type="PANTHER" id="PTHR32494:SF19">
    <property type="entry name" value="ALLANTOATE DEIMINASE-RELATED"/>
    <property type="match status" value="1"/>
</dbReference>
<dbReference type="InterPro" id="IPR010158">
    <property type="entry name" value="Amidase_Cbmase"/>
</dbReference>
<evidence type="ECO:0000256" key="8">
    <source>
        <dbReference type="PIRSR" id="PIRSR001235-2"/>
    </source>
</evidence>
<feature type="binding site" evidence="7">
    <location>
        <position position="195"/>
    </location>
    <ligand>
        <name>Zn(2+)</name>
        <dbReference type="ChEBI" id="CHEBI:29105"/>
        <label>1</label>
    </ligand>
</feature>
<feature type="binding site" evidence="7">
    <location>
        <position position="131"/>
    </location>
    <ligand>
        <name>Zn(2+)</name>
        <dbReference type="ChEBI" id="CHEBI:29105"/>
        <label>2</label>
    </ligand>
</feature>
<comment type="cofactor">
    <cofactor evidence="7">
        <name>Zn(2+)</name>
        <dbReference type="ChEBI" id="CHEBI:29105"/>
    </cofactor>
    <text evidence="7">Binds 2 Zn(2+) ions per subunit.</text>
</comment>
<dbReference type="NCBIfam" id="TIGR01879">
    <property type="entry name" value="hydantase"/>
    <property type="match status" value="1"/>
</dbReference>
<dbReference type="SUPFAM" id="SSF53187">
    <property type="entry name" value="Zn-dependent exopeptidases"/>
    <property type="match status" value="1"/>
</dbReference>
<gene>
    <name evidence="9" type="ORF">GLW01_14115</name>
</gene>
<keyword evidence="10" id="KW-1185">Reference proteome</keyword>
<evidence type="ECO:0000313" key="9">
    <source>
        <dbReference type="EMBL" id="MYL27925.1"/>
    </source>
</evidence>
<feature type="binding site" evidence="8">
    <location>
        <position position="278"/>
    </location>
    <ligand>
        <name>allantoate</name>
        <dbReference type="ChEBI" id="CHEBI:17536"/>
    </ligand>
</feature>
<evidence type="ECO:0000313" key="10">
    <source>
        <dbReference type="Proteomes" id="UP000460751"/>
    </source>
</evidence>
<sequence length="420" mass="45145">MNWVPELACGVMERCDELAAITSEPGRIDRYYLTSEHRRCSDLLAHWMDAAGMAVWEDAAGNLWGRYAAATDAAPPIRALIMGSHHDSVPNAGRYDGPLGILTALAVVEYLNQEDIRLPFHVDVVAFGDEEGSRFGTTLLGSYPVAGHWQPEWWELADRGGVTLEQAFRDFGLDPARIGSCARDPEELLGYLELHIEQGPVLEHGGHPLGVVTGIAGARRFTVTLEGEVGHAGTVPLALRRDALLGAAEAALVVERVAREQDVMATVGRLNAVPGAVNVIAGEACWSLDLRATDDESRDQALRLIRSESNRLCDQRGLVSSWRETHSAPAVACATSLQSHQSRALEAMGLEPIHLPSGAGHDAMAMARITDVGMFFIRCGGGISHHPDESVMTTDVGLGIEAMVRTLLNLAQSSANPEGS</sequence>
<dbReference type="NCBIfam" id="NF006775">
    <property type="entry name" value="PRK09290.2-5"/>
    <property type="match status" value="1"/>
</dbReference>
<evidence type="ECO:0000256" key="3">
    <source>
        <dbReference type="ARBA" id="ARBA00011738"/>
    </source>
</evidence>